<reference evidence="1" key="1">
    <citation type="journal article" date="2019" name="bioRxiv">
        <title>The Genome of the Zebra Mussel, Dreissena polymorpha: A Resource for Invasive Species Research.</title>
        <authorList>
            <person name="McCartney M.A."/>
            <person name="Auch B."/>
            <person name="Kono T."/>
            <person name="Mallez S."/>
            <person name="Zhang Y."/>
            <person name="Obille A."/>
            <person name="Becker A."/>
            <person name="Abrahante J.E."/>
            <person name="Garbe J."/>
            <person name="Badalamenti J.P."/>
            <person name="Herman A."/>
            <person name="Mangelson H."/>
            <person name="Liachko I."/>
            <person name="Sullivan S."/>
            <person name="Sone E.D."/>
            <person name="Koren S."/>
            <person name="Silverstein K.A.T."/>
            <person name="Beckman K.B."/>
            <person name="Gohl D.M."/>
        </authorList>
    </citation>
    <scope>NUCLEOTIDE SEQUENCE</scope>
    <source>
        <strain evidence="1">Duluth1</strain>
        <tissue evidence="1">Whole animal</tissue>
    </source>
</reference>
<reference evidence="1" key="2">
    <citation type="submission" date="2020-11" db="EMBL/GenBank/DDBJ databases">
        <authorList>
            <person name="McCartney M.A."/>
            <person name="Auch B."/>
            <person name="Kono T."/>
            <person name="Mallez S."/>
            <person name="Becker A."/>
            <person name="Gohl D.M."/>
            <person name="Silverstein K.A.T."/>
            <person name="Koren S."/>
            <person name="Bechman K.B."/>
            <person name="Herman A."/>
            <person name="Abrahante J.E."/>
            <person name="Garbe J."/>
        </authorList>
    </citation>
    <scope>NUCLEOTIDE SEQUENCE</scope>
    <source>
        <strain evidence="1">Duluth1</strain>
        <tissue evidence="1">Whole animal</tissue>
    </source>
</reference>
<evidence type="ECO:0000313" key="2">
    <source>
        <dbReference type="Proteomes" id="UP000828390"/>
    </source>
</evidence>
<protein>
    <submittedName>
        <fullName evidence="1">Uncharacterized protein</fullName>
    </submittedName>
</protein>
<gene>
    <name evidence="1" type="ORF">DPMN_184832</name>
</gene>
<comment type="caution">
    <text evidence="1">The sequence shown here is derived from an EMBL/GenBank/DDBJ whole genome shotgun (WGS) entry which is preliminary data.</text>
</comment>
<proteinExistence type="predicted"/>
<evidence type="ECO:0000313" key="1">
    <source>
        <dbReference type="EMBL" id="KAH3750312.1"/>
    </source>
</evidence>
<dbReference type="EMBL" id="JAIWYP010000010">
    <property type="protein sequence ID" value="KAH3750312.1"/>
    <property type="molecule type" value="Genomic_DNA"/>
</dbReference>
<keyword evidence="2" id="KW-1185">Reference proteome</keyword>
<name>A0A9D4I881_DREPO</name>
<dbReference type="AlphaFoldDB" id="A0A9D4I881"/>
<organism evidence="1 2">
    <name type="scientific">Dreissena polymorpha</name>
    <name type="common">Zebra mussel</name>
    <name type="synonym">Mytilus polymorpha</name>
    <dbReference type="NCBI Taxonomy" id="45954"/>
    <lineage>
        <taxon>Eukaryota</taxon>
        <taxon>Metazoa</taxon>
        <taxon>Spiralia</taxon>
        <taxon>Lophotrochozoa</taxon>
        <taxon>Mollusca</taxon>
        <taxon>Bivalvia</taxon>
        <taxon>Autobranchia</taxon>
        <taxon>Heteroconchia</taxon>
        <taxon>Euheterodonta</taxon>
        <taxon>Imparidentia</taxon>
        <taxon>Neoheterodontei</taxon>
        <taxon>Myida</taxon>
        <taxon>Dreissenoidea</taxon>
        <taxon>Dreissenidae</taxon>
        <taxon>Dreissena</taxon>
    </lineage>
</organism>
<accession>A0A9D4I881</accession>
<sequence>MLTNRKGRRCANKFTGDTFCYVARIVVEAYPLSKYGMLTSFFVVPLDTSAHLIFALSHVWDIGRKAAYFMRLWIPFRFRSAKVFKTLASRTRKSESIALSYSGSHFECVGELSALNDSAGHPFIRLSDDAGDLS</sequence>
<dbReference type="Proteomes" id="UP000828390">
    <property type="component" value="Unassembled WGS sequence"/>
</dbReference>